<feature type="domain" description="YqgF/RNase H-like" evidence="6">
    <location>
        <begin position="2"/>
        <end position="100"/>
    </location>
</feature>
<reference evidence="7 8" key="1">
    <citation type="submission" date="2020-10" db="EMBL/GenBank/DDBJ databases">
        <title>Connecting structure to function with the recovery of over 1000 high-quality activated sludge metagenome-assembled genomes encoding full-length rRNA genes using long-read sequencing.</title>
        <authorList>
            <person name="Singleton C.M."/>
            <person name="Petriglieri F."/>
            <person name="Kristensen J.M."/>
            <person name="Kirkegaard R.H."/>
            <person name="Michaelsen T.Y."/>
            <person name="Andersen M.H."/>
            <person name="Karst S.M."/>
            <person name="Dueholm M.S."/>
            <person name="Nielsen P.H."/>
            <person name="Albertsen M."/>
        </authorList>
    </citation>
    <scope>NUCLEOTIDE SEQUENCE [LARGE SCALE GENOMIC DNA]</scope>
    <source>
        <strain evidence="7">Ribe_18-Q3-R11-54_BAT3C.373</strain>
    </source>
</reference>
<dbReference type="InterPro" id="IPR037027">
    <property type="entry name" value="YqgF/RNaseH-like_dom_sf"/>
</dbReference>
<dbReference type="GO" id="GO:0005829">
    <property type="term" value="C:cytosol"/>
    <property type="evidence" value="ECO:0007669"/>
    <property type="project" value="TreeGrafter"/>
</dbReference>
<dbReference type="GO" id="GO:0016788">
    <property type="term" value="F:hydrolase activity, acting on ester bonds"/>
    <property type="evidence" value="ECO:0007669"/>
    <property type="project" value="UniProtKB-UniRule"/>
</dbReference>
<name>A0A9D7XI90_9BACT</name>
<accession>A0A9D7XI90</accession>
<comment type="caution">
    <text evidence="7">The sequence shown here is derived from an EMBL/GenBank/DDBJ whole genome shotgun (WGS) entry which is preliminary data.</text>
</comment>
<evidence type="ECO:0000256" key="1">
    <source>
        <dbReference type="ARBA" id="ARBA00022490"/>
    </source>
</evidence>
<dbReference type="AlphaFoldDB" id="A0A9D7XI90"/>
<dbReference type="CDD" id="cd16964">
    <property type="entry name" value="YqgF"/>
    <property type="match status" value="1"/>
</dbReference>
<dbReference type="NCBIfam" id="TIGR00250">
    <property type="entry name" value="RNAse_H_YqgF"/>
    <property type="match status" value="1"/>
</dbReference>
<organism evidence="7 8">
    <name type="scientific">Candidatus Defluviibacterium haderslevense</name>
    <dbReference type="NCBI Taxonomy" id="2981993"/>
    <lineage>
        <taxon>Bacteria</taxon>
        <taxon>Pseudomonadati</taxon>
        <taxon>Bacteroidota</taxon>
        <taxon>Saprospiria</taxon>
        <taxon>Saprospirales</taxon>
        <taxon>Saprospiraceae</taxon>
        <taxon>Candidatus Defluviibacterium</taxon>
    </lineage>
</organism>
<evidence type="ECO:0000313" key="7">
    <source>
        <dbReference type="EMBL" id="MBK9718527.1"/>
    </source>
</evidence>
<protein>
    <recommendedName>
        <fullName evidence="5">Putative pre-16S rRNA nuclease</fullName>
        <ecNumber evidence="5">3.1.-.-</ecNumber>
    </recommendedName>
</protein>
<dbReference type="HAMAP" id="MF_00651">
    <property type="entry name" value="Nuclease_YqgF"/>
    <property type="match status" value="1"/>
</dbReference>
<dbReference type="EC" id="3.1.-.-" evidence="5"/>
<keyword evidence="4 5" id="KW-0378">Hydrolase</keyword>
<dbReference type="GO" id="GO:0000967">
    <property type="term" value="P:rRNA 5'-end processing"/>
    <property type="evidence" value="ECO:0007669"/>
    <property type="project" value="UniProtKB-UniRule"/>
</dbReference>
<dbReference type="InterPro" id="IPR005227">
    <property type="entry name" value="YqgF"/>
</dbReference>
<proteinExistence type="inferred from homology"/>
<evidence type="ECO:0000259" key="6">
    <source>
        <dbReference type="SMART" id="SM00732"/>
    </source>
</evidence>
<comment type="similarity">
    <text evidence="5">Belongs to the YqgF HJR family.</text>
</comment>
<evidence type="ECO:0000256" key="2">
    <source>
        <dbReference type="ARBA" id="ARBA00022517"/>
    </source>
</evidence>
<keyword evidence="3 5" id="KW-0540">Nuclease</keyword>
<evidence type="ECO:0000256" key="4">
    <source>
        <dbReference type="ARBA" id="ARBA00022801"/>
    </source>
</evidence>
<evidence type="ECO:0000256" key="5">
    <source>
        <dbReference type="HAMAP-Rule" id="MF_00651"/>
    </source>
</evidence>
<dbReference type="InterPro" id="IPR006641">
    <property type="entry name" value="YqgF/RNaseH-like_dom"/>
</dbReference>
<dbReference type="InterPro" id="IPR012337">
    <property type="entry name" value="RNaseH-like_sf"/>
</dbReference>
<keyword evidence="1 5" id="KW-0963">Cytoplasm</keyword>
<evidence type="ECO:0000256" key="3">
    <source>
        <dbReference type="ARBA" id="ARBA00022722"/>
    </source>
</evidence>
<dbReference type="SUPFAM" id="SSF53098">
    <property type="entry name" value="Ribonuclease H-like"/>
    <property type="match status" value="1"/>
</dbReference>
<keyword evidence="2 5" id="KW-0690">Ribosome biogenesis</keyword>
<comment type="function">
    <text evidence="5">Could be a nuclease involved in processing of the 5'-end of pre-16S rRNA.</text>
</comment>
<evidence type="ECO:0000313" key="8">
    <source>
        <dbReference type="Proteomes" id="UP000808349"/>
    </source>
</evidence>
<dbReference type="SMART" id="SM00732">
    <property type="entry name" value="YqgFc"/>
    <property type="match status" value="1"/>
</dbReference>
<dbReference type="Gene3D" id="3.30.420.140">
    <property type="entry name" value="YqgF/RNase H-like domain"/>
    <property type="match status" value="1"/>
</dbReference>
<dbReference type="EMBL" id="JADKFW010000010">
    <property type="protein sequence ID" value="MBK9718527.1"/>
    <property type="molecule type" value="Genomic_DNA"/>
</dbReference>
<dbReference type="GO" id="GO:0004518">
    <property type="term" value="F:nuclease activity"/>
    <property type="evidence" value="ECO:0007669"/>
    <property type="project" value="UniProtKB-KW"/>
</dbReference>
<dbReference type="PANTHER" id="PTHR33317">
    <property type="entry name" value="POLYNUCLEOTIDYL TRANSFERASE, RIBONUCLEASE H-LIKE SUPERFAMILY PROTEIN"/>
    <property type="match status" value="1"/>
</dbReference>
<sequence>MARILAIDYGMKRCGIAVTDPLQLIATALDTIDTPLLESYILKYCSSEPVEKIIFGLPTHADGNDTSLTPIIRTFQEKLQKLLPAISFDFQDEAFSSSKAKDTIFSLGIKKKQRRDKRLVDKISAVIILQEYLGHHIY</sequence>
<gene>
    <name evidence="7" type="primary">ruvX</name>
    <name evidence="7" type="ORF">IPO85_13650</name>
</gene>
<dbReference type="Proteomes" id="UP000808349">
    <property type="component" value="Unassembled WGS sequence"/>
</dbReference>
<dbReference type="PANTHER" id="PTHR33317:SF4">
    <property type="entry name" value="POLYNUCLEOTIDYL TRANSFERASE, RIBONUCLEASE H-LIKE SUPERFAMILY PROTEIN"/>
    <property type="match status" value="1"/>
</dbReference>
<comment type="subcellular location">
    <subcellularLocation>
        <location evidence="5">Cytoplasm</location>
    </subcellularLocation>
</comment>
<dbReference type="Pfam" id="PF03652">
    <property type="entry name" value="RuvX"/>
    <property type="match status" value="1"/>
</dbReference>